<dbReference type="GO" id="GO:0038023">
    <property type="term" value="F:signaling receptor activity"/>
    <property type="evidence" value="ECO:0007669"/>
    <property type="project" value="TreeGrafter"/>
</dbReference>
<evidence type="ECO:0000256" key="3">
    <source>
        <dbReference type="ARBA" id="ARBA00023157"/>
    </source>
</evidence>
<evidence type="ECO:0000256" key="2">
    <source>
        <dbReference type="ARBA" id="ARBA00022729"/>
    </source>
</evidence>
<dbReference type="RefSeq" id="XP_023650470.1">
    <property type="nucleotide sequence ID" value="XM_023794702.2"/>
</dbReference>
<name>A0A3B3SI27_9TELE</name>
<dbReference type="GO" id="GO:0032217">
    <property type="term" value="F:riboflavin transmembrane transporter activity"/>
    <property type="evidence" value="ECO:0007669"/>
    <property type="project" value="TreeGrafter"/>
</dbReference>
<evidence type="ECO:0000313" key="6">
    <source>
        <dbReference type="Proteomes" id="UP000261540"/>
    </source>
</evidence>
<reference evidence="5" key="1">
    <citation type="submission" date="2025-08" db="UniProtKB">
        <authorList>
            <consortium name="Ensembl"/>
        </authorList>
    </citation>
    <scope>IDENTIFICATION</scope>
</reference>
<organism evidence="5 6">
    <name type="scientific">Paramormyrops kingsleyae</name>
    <dbReference type="NCBI Taxonomy" id="1676925"/>
    <lineage>
        <taxon>Eukaryota</taxon>
        <taxon>Metazoa</taxon>
        <taxon>Chordata</taxon>
        <taxon>Craniata</taxon>
        <taxon>Vertebrata</taxon>
        <taxon>Euteleostomi</taxon>
        <taxon>Actinopterygii</taxon>
        <taxon>Neopterygii</taxon>
        <taxon>Teleostei</taxon>
        <taxon>Osteoglossocephala</taxon>
        <taxon>Osteoglossomorpha</taxon>
        <taxon>Osteoglossiformes</taxon>
        <taxon>Mormyridae</taxon>
        <taxon>Paramormyrops</taxon>
    </lineage>
</organism>
<feature type="domain" description="Folate receptor-like" evidence="4">
    <location>
        <begin position="81"/>
        <end position="245"/>
    </location>
</feature>
<evidence type="ECO:0000313" key="5">
    <source>
        <dbReference type="Ensembl" id="ENSPKIP00000029945.1"/>
    </source>
</evidence>
<dbReference type="AlphaFoldDB" id="A0A3B3SI27"/>
<dbReference type="PANTHER" id="PTHR10517">
    <property type="entry name" value="FOLATE RECEPTOR"/>
    <property type="match status" value="1"/>
</dbReference>
<proteinExistence type="inferred from homology"/>
<dbReference type="Pfam" id="PF03024">
    <property type="entry name" value="Folate_rec"/>
    <property type="match status" value="1"/>
</dbReference>
<sequence length="291" mass="32518">MFSPPKEIKKYKIFISQSMLRSTPVRRVKNEHLAANVLASPLKRYFDCKPCLFQPHRMRLCVTVLGVLVLLSGSLALEDSCLGGAHHKNAPGPERNMRECFTYSNSSCCHANFTEKLVSPVTKVDNTSWITCGNLSDRCEAFMKKIECFYQCSPHAAHWVNKDYPAGFLNVPVCVSFCDGWLEACKDDLTCAKNWLTDFKLDIDGNHCQHDCVPFSKMYSNGTDLCNSMWGPSFTASSSNCACLQMDAQDSVAVPHMLHSDSKSSSSAASQEKACQHVWLSKEKFTGKQEQ</sequence>
<accession>A0A3B3SI27</accession>
<comment type="similarity">
    <text evidence="1">Belongs to the folate receptor family.</text>
</comment>
<dbReference type="GeneID" id="111834890"/>
<dbReference type="Proteomes" id="UP000261540">
    <property type="component" value="Unplaced"/>
</dbReference>
<dbReference type="GeneTree" id="ENSGT00950000183144"/>
<reference evidence="5" key="2">
    <citation type="submission" date="2025-09" db="UniProtKB">
        <authorList>
            <consortium name="Ensembl"/>
        </authorList>
    </citation>
    <scope>IDENTIFICATION</scope>
</reference>
<evidence type="ECO:0000256" key="1">
    <source>
        <dbReference type="ARBA" id="ARBA00007932"/>
    </source>
</evidence>
<dbReference type="GO" id="GO:0009897">
    <property type="term" value="C:external side of plasma membrane"/>
    <property type="evidence" value="ECO:0007669"/>
    <property type="project" value="TreeGrafter"/>
</dbReference>
<keyword evidence="2" id="KW-0732">Signal</keyword>
<dbReference type="InterPro" id="IPR004269">
    <property type="entry name" value="Folate_rcpt"/>
</dbReference>
<dbReference type="STRING" id="1676925.ENSPKIP00000029945"/>
<dbReference type="OrthoDB" id="5982417at2759"/>
<dbReference type="InterPro" id="IPR018143">
    <property type="entry name" value="Folate_rcpt-like"/>
</dbReference>
<dbReference type="Ensembl" id="ENSPKIT00000010748.1">
    <property type="protein sequence ID" value="ENSPKIP00000029945.1"/>
    <property type="gene ID" value="ENSPKIG00000011003.1"/>
</dbReference>
<keyword evidence="3" id="KW-1015">Disulfide bond</keyword>
<dbReference type="GO" id="GO:1902444">
    <property type="term" value="F:riboflavin binding"/>
    <property type="evidence" value="ECO:0007669"/>
    <property type="project" value="TreeGrafter"/>
</dbReference>
<keyword evidence="6" id="KW-1185">Reference proteome</keyword>
<protein>
    <submittedName>
        <fullName evidence="5">Riboflavin-binding protein-like</fullName>
    </submittedName>
</protein>
<evidence type="ECO:0000259" key="4">
    <source>
        <dbReference type="Pfam" id="PF03024"/>
    </source>
</evidence>
<dbReference type="PANTHER" id="PTHR10517:SF19">
    <property type="entry name" value="RETBINDIN"/>
    <property type="match status" value="1"/>
</dbReference>